<sequence length="254" mass="28532">VTDWVCFLILNIGIPEFEAIPVGLRVLLGLVQAISVRLAGWAVIPLPSIAPALKILYLVMMYVAAYPIAMSVRATNVYEERSLGIFKENDSETVIENDADYPDNESRVAIWGRYLGRHVRHQLSYDLWWLSLALFLLCIVERGNLRNTDNDSYFNIFTLLFETVSGYANVGLSFGVPTANYSLRLSGAFSPLSKLIMCVVMLRGRNRGLPVAVDRAVLFPAEFSKRVEEHVHKMRGVPSLPSIREENVEDVKAQ</sequence>
<keyword evidence="2" id="KW-1185">Reference proteome</keyword>
<reference evidence="1" key="2">
    <citation type="journal article" date="2022" name="New Phytol.">
        <title>Evolutionary transition to the ectomycorrhizal habit in the genomes of a hyperdiverse lineage of mushroom-forming fungi.</title>
        <authorList>
            <person name="Looney B."/>
            <person name="Miyauchi S."/>
            <person name="Morin E."/>
            <person name="Drula E."/>
            <person name="Courty P.E."/>
            <person name="Kohler A."/>
            <person name="Kuo A."/>
            <person name="LaButti K."/>
            <person name="Pangilinan J."/>
            <person name="Lipzen A."/>
            <person name="Riley R."/>
            <person name="Andreopoulos W."/>
            <person name="He G."/>
            <person name="Johnson J."/>
            <person name="Nolan M."/>
            <person name="Tritt A."/>
            <person name="Barry K.W."/>
            <person name="Grigoriev I.V."/>
            <person name="Nagy L.G."/>
            <person name="Hibbett D."/>
            <person name="Henrissat B."/>
            <person name="Matheny P.B."/>
            <person name="Labbe J."/>
            <person name="Martin F.M."/>
        </authorList>
    </citation>
    <scope>NUCLEOTIDE SEQUENCE</scope>
    <source>
        <strain evidence="1">EC-137</strain>
    </source>
</reference>
<protein>
    <submittedName>
        <fullName evidence="1">Cation transporter</fullName>
    </submittedName>
</protein>
<dbReference type="Proteomes" id="UP000814128">
    <property type="component" value="Unassembled WGS sequence"/>
</dbReference>
<evidence type="ECO:0000313" key="1">
    <source>
        <dbReference type="EMBL" id="KAI0027094.1"/>
    </source>
</evidence>
<proteinExistence type="predicted"/>
<feature type="non-terminal residue" evidence="1">
    <location>
        <position position="1"/>
    </location>
</feature>
<comment type="caution">
    <text evidence="1">The sequence shown here is derived from an EMBL/GenBank/DDBJ whole genome shotgun (WGS) entry which is preliminary data.</text>
</comment>
<dbReference type="EMBL" id="MU274011">
    <property type="protein sequence ID" value="KAI0027094.1"/>
    <property type="molecule type" value="Genomic_DNA"/>
</dbReference>
<organism evidence="1 2">
    <name type="scientific">Vararia minispora EC-137</name>
    <dbReference type="NCBI Taxonomy" id="1314806"/>
    <lineage>
        <taxon>Eukaryota</taxon>
        <taxon>Fungi</taxon>
        <taxon>Dikarya</taxon>
        <taxon>Basidiomycota</taxon>
        <taxon>Agaricomycotina</taxon>
        <taxon>Agaricomycetes</taxon>
        <taxon>Russulales</taxon>
        <taxon>Lachnocladiaceae</taxon>
        <taxon>Vararia</taxon>
    </lineage>
</organism>
<name>A0ACB8Q5R8_9AGAM</name>
<gene>
    <name evidence="1" type="ORF">K488DRAFT_62915</name>
</gene>
<accession>A0ACB8Q5R8</accession>
<reference evidence="1" key="1">
    <citation type="submission" date="2021-02" db="EMBL/GenBank/DDBJ databases">
        <authorList>
            <consortium name="DOE Joint Genome Institute"/>
            <person name="Ahrendt S."/>
            <person name="Looney B.P."/>
            <person name="Miyauchi S."/>
            <person name="Morin E."/>
            <person name="Drula E."/>
            <person name="Courty P.E."/>
            <person name="Chicoki N."/>
            <person name="Fauchery L."/>
            <person name="Kohler A."/>
            <person name="Kuo A."/>
            <person name="Labutti K."/>
            <person name="Pangilinan J."/>
            <person name="Lipzen A."/>
            <person name="Riley R."/>
            <person name="Andreopoulos W."/>
            <person name="He G."/>
            <person name="Johnson J."/>
            <person name="Barry K.W."/>
            <person name="Grigoriev I.V."/>
            <person name="Nagy L."/>
            <person name="Hibbett D."/>
            <person name="Henrissat B."/>
            <person name="Matheny P.B."/>
            <person name="Labbe J."/>
            <person name="Martin F."/>
        </authorList>
    </citation>
    <scope>NUCLEOTIDE SEQUENCE</scope>
    <source>
        <strain evidence="1">EC-137</strain>
    </source>
</reference>
<evidence type="ECO:0000313" key="2">
    <source>
        <dbReference type="Proteomes" id="UP000814128"/>
    </source>
</evidence>